<proteinExistence type="predicted"/>
<dbReference type="PROSITE" id="PS51257">
    <property type="entry name" value="PROKAR_LIPOPROTEIN"/>
    <property type="match status" value="1"/>
</dbReference>
<gene>
    <name evidence="1" type="ORF">CK936_28215</name>
</gene>
<accession>A0A2A2D2B5</accession>
<evidence type="ECO:0008006" key="3">
    <source>
        <dbReference type="Google" id="ProtNLM"/>
    </source>
</evidence>
<keyword evidence="2" id="KW-1185">Reference proteome</keyword>
<dbReference type="Proteomes" id="UP000218944">
    <property type="component" value="Unassembled WGS sequence"/>
</dbReference>
<protein>
    <recommendedName>
        <fullName evidence="3">Lipoprotein</fullName>
    </recommendedName>
</protein>
<sequence>MSELRSGPVVTARCFSLPIAALAAALILTGCSLVNSDSGKLGYEPEVRAVEPAEDEVNAISSQLLDWMGVKGKVTESGAMAGTCDAVDPDFQTHYSVEHPWSVYDLTSGTFEQAMQNLREKLPQNGWEITSDGLTKSQARNPEIVAVNRETHHGVRIEWARSRSGKLPKLITVDVGSRCYKAPKGTKLG</sequence>
<organism evidence="1 2">
    <name type="scientific">Streptomyces albireticuli</name>
    <dbReference type="NCBI Taxonomy" id="1940"/>
    <lineage>
        <taxon>Bacteria</taxon>
        <taxon>Bacillati</taxon>
        <taxon>Actinomycetota</taxon>
        <taxon>Actinomycetes</taxon>
        <taxon>Kitasatosporales</taxon>
        <taxon>Streptomycetaceae</taxon>
        <taxon>Streptomyces</taxon>
    </lineage>
</organism>
<reference evidence="1 2" key="1">
    <citation type="submission" date="2017-08" db="EMBL/GenBank/DDBJ databases">
        <title>Genome sequence of Streptomyces albireticuli NRRL B-1670.</title>
        <authorList>
            <person name="Graham D.E."/>
            <person name="Mahan K.M."/>
            <person name="Klingeman D.M."/>
            <person name="Hettich R.L."/>
            <person name="Parry R.J."/>
            <person name="Spain J.C."/>
        </authorList>
    </citation>
    <scope>NUCLEOTIDE SEQUENCE [LARGE SCALE GENOMIC DNA]</scope>
    <source>
        <strain evidence="1 2">NRRL B-1670</strain>
    </source>
</reference>
<dbReference type="EMBL" id="NSJV01000546">
    <property type="protein sequence ID" value="PAU45674.1"/>
    <property type="molecule type" value="Genomic_DNA"/>
</dbReference>
<comment type="caution">
    <text evidence="1">The sequence shown here is derived from an EMBL/GenBank/DDBJ whole genome shotgun (WGS) entry which is preliminary data.</text>
</comment>
<evidence type="ECO:0000313" key="2">
    <source>
        <dbReference type="Proteomes" id="UP000218944"/>
    </source>
</evidence>
<evidence type="ECO:0000313" key="1">
    <source>
        <dbReference type="EMBL" id="PAU45674.1"/>
    </source>
</evidence>
<dbReference type="AlphaFoldDB" id="A0A2A2D2B5"/>
<name>A0A2A2D2B5_9ACTN</name>